<name>A0A2Z6P8A6_TRISU</name>
<feature type="region of interest" description="Disordered" evidence="1">
    <location>
        <begin position="1"/>
        <end position="93"/>
    </location>
</feature>
<evidence type="ECO:0000313" key="3">
    <source>
        <dbReference type="EMBL" id="GAU44962.1"/>
    </source>
</evidence>
<feature type="region of interest" description="Disordered" evidence="1">
    <location>
        <begin position="390"/>
        <end position="414"/>
    </location>
</feature>
<feature type="domain" description="Retrotransposon gag" evidence="2">
    <location>
        <begin position="249"/>
        <end position="330"/>
    </location>
</feature>
<evidence type="ECO:0000313" key="4">
    <source>
        <dbReference type="Proteomes" id="UP000242715"/>
    </source>
</evidence>
<dbReference type="Gene3D" id="1.10.340.70">
    <property type="match status" value="1"/>
</dbReference>
<gene>
    <name evidence="3" type="ORF">TSUD_28970</name>
</gene>
<reference evidence="4" key="1">
    <citation type="journal article" date="2017" name="Front. Plant Sci.">
        <title>Climate Clever Clovers: New Paradigm to Reduce the Environmental Footprint of Ruminants by Breeding Low Methanogenic Forages Utilizing Haplotype Variation.</title>
        <authorList>
            <person name="Kaur P."/>
            <person name="Appels R."/>
            <person name="Bayer P.E."/>
            <person name="Keeble-Gagnere G."/>
            <person name="Wang J."/>
            <person name="Hirakawa H."/>
            <person name="Shirasawa K."/>
            <person name="Vercoe P."/>
            <person name="Stefanova K."/>
            <person name="Durmic Z."/>
            <person name="Nichols P."/>
            <person name="Revell C."/>
            <person name="Isobe S.N."/>
            <person name="Edwards D."/>
            <person name="Erskine W."/>
        </authorList>
    </citation>
    <scope>NUCLEOTIDE SEQUENCE [LARGE SCALE GENOMIC DNA]</scope>
    <source>
        <strain evidence="4">cv. Daliak</strain>
    </source>
</reference>
<dbReference type="PANTHER" id="PTHR48475:SF2">
    <property type="entry name" value="RIBONUCLEASE H"/>
    <property type="match status" value="1"/>
</dbReference>
<feature type="compositionally biased region" description="Basic and acidic residues" evidence="1">
    <location>
        <begin position="165"/>
        <end position="175"/>
    </location>
</feature>
<dbReference type="PANTHER" id="PTHR48475">
    <property type="entry name" value="RIBONUCLEASE H"/>
    <property type="match status" value="1"/>
</dbReference>
<dbReference type="OrthoDB" id="1433446at2759"/>
<dbReference type="EMBL" id="DF974091">
    <property type="protein sequence ID" value="GAU44962.1"/>
    <property type="molecule type" value="Genomic_DNA"/>
</dbReference>
<evidence type="ECO:0000259" key="2">
    <source>
        <dbReference type="Pfam" id="PF03732"/>
    </source>
</evidence>
<dbReference type="Proteomes" id="UP000242715">
    <property type="component" value="Unassembled WGS sequence"/>
</dbReference>
<organism evidence="3 4">
    <name type="scientific">Trifolium subterraneum</name>
    <name type="common">Subterranean clover</name>
    <dbReference type="NCBI Taxonomy" id="3900"/>
    <lineage>
        <taxon>Eukaryota</taxon>
        <taxon>Viridiplantae</taxon>
        <taxon>Streptophyta</taxon>
        <taxon>Embryophyta</taxon>
        <taxon>Tracheophyta</taxon>
        <taxon>Spermatophyta</taxon>
        <taxon>Magnoliopsida</taxon>
        <taxon>eudicotyledons</taxon>
        <taxon>Gunneridae</taxon>
        <taxon>Pentapetalae</taxon>
        <taxon>rosids</taxon>
        <taxon>fabids</taxon>
        <taxon>Fabales</taxon>
        <taxon>Fabaceae</taxon>
        <taxon>Papilionoideae</taxon>
        <taxon>50 kb inversion clade</taxon>
        <taxon>NPAAA clade</taxon>
        <taxon>Hologalegina</taxon>
        <taxon>IRL clade</taxon>
        <taxon>Trifolieae</taxon>
        <taxon>Trifolium</taxon>
    </lineage>
</organism>
<feature type="compositionally biased region" description="Basic residues" evidence="1">
    <location>
        <begin position="769"/>
        <end position="778"/>
    </location>
</feature>
<feature type="compositionally biased region" description="Polar residues" evidence="1">
    <location>
        <begin position="794"/>
        <end position="804"/>
    </location>
</feature>
<dbReference type="AlphaFoldDB" id="A0A2Z6P8A6"/>
<accession>A0A2Z6P8A6</accession>
<feature type="region of interest" description="Disordered" evidence="1">
    <location>
        <begin position="130"/>
        <end position="223"/>
    </location>
</feature>
<feature type="region of interest" description="Disordered" evidence="1">
    <location>
        <begin position="750"/>
        <end position="823"/>
    </location>
</feature>
<evidence type="ECO:0000256" key="1">
    <source>
        <dbReference type="SAM" id="MobiDB-lite"/>
    </source>
</evidence>
<dbReference type="InterPro" id="IPR005162">
    <property type="entry name" value="Retrotrans_gag_dom"/>
</dbReference>
<protein>
    <recommendedName>
        <fullName evidence="2">Retrotransposon gag domain-containing protein</fullName>
    </recommendedName>
</protein>
<sequence length="860" mass="96628">MAIGSNTNNDGTNDNTDVVPPLTLNTQDTIIMPADTVDQPALESDLRDGQETSLDSEDDDAVQFLSERKKGKQSMGTPGKSAANPQPNSPRASEVAALVDALRETIKTVNEQITRIKTLEDNQRQILGTSHRRLDLERVQPPPQVQKQNHTPPREDAISRVGKKGKLDAHPEQRSKSPLRRKQLLLGVMTQGSRKDSDHYRGEDSPRREENPTHSPGWSDDEVYKGPLSKQIMDLRLSHALQKPPQLVKIFPTILVEGAMAWYKSLPEGFITSWKDLCKQFANHFTASRRHPKTEASLEAIVQGKNETLRSYIEIFNKEVVQVDTTDDMKKYLLRKNLRDGTKFKEAHDQDRSRHCAYHKSYGHLTEDCIQLKYAIEILIRNGKLKDYVKKKENPRQENREDSPDEEAKPEPPRVKGVAYFVTRPEDLYLISASSGMVVTLSKPRTSSQPYSFYLEELPGGSANSQILLLVRADMTNFDVRRVVVDSGNSCDIMYAHMFRTLQLNESHLTPYVGSDLQGFNGATTKPMAYVDLTVTFGHEETTKSIKVKFLVSYIGAAPNAKKTKTYSKQTEPSTGITANGMSIQRNRSWCRDHPRKRGGHPNRRLRLAEDVGVKEIKIYTDSHGTLPNDEKEAATIEQRSCSYTILDDKLYRRGFPIPLLKCADEVTADYIVCEIHKGINSQHLGGHSLARKVLRAGYHWPTMQQDAKEHVKKSREQSNPARIATKAGQRKGTMGLGAAPRVVGIPNNPSFHYQGDTLPPRARDRSSHLSRSRRTFSPHRSLPLGQARGQLGGTISCSRQDGQQRIPPRNPAREGNPSNVECPKTEIILQLSYFRTMHLRRSSFSPQNNGQSSSTTDVA</sequence>
<dbReference type="Pfam" id="PF03732">
    <property type="entry name" value="Retrotrans_gag"/>
    <property type="match status" value="1"/>
</dbReference>
<keyword evidence="4" id="KW-1185">Reference proteome</keyword>
<proteinExistence type="predicted"/>
<feature type="compositionally biased region" description="Low complexity" evidence="1">
    <location>
        <begin position="1"/>
        <end position="17"/>
    </location>
</feature>
<feature type="compositionally biased region" description="Basic and acidic residues" evidence="1">
    <location>
        <begin position="193"/>
        <end position="212"/>
    </location>
</feature>